<dbReference type="Proteomes" id="UP001597079">
    <property type="component" value="Unassembled WGS sequence"/>
</dbReference>
<dbReference type="CDD" id="cd06267">
    <property type="entry name" value="PBP1_LacI_sugar_binding-like"/>
    <property type="match status" value="1"/>
</dbReference>
<sequence>MATLKDVAKLAGVSIGTASSALNRYAGVKDSTRKKVLEAASLLNYRPNGAARDLKTQKTDTIAVFLHDLAGPFYSELIRGIQDVADEYEYATIASRGGKGRNTTWTRLLLEGRVDGAIVLDPTVPDEVIRSTVGPTLPIVLLDRILDTPYCLYVAADHEGGAYQVTRHLLETGMRRVAFVSGPADSHDSNLRFKGYQRALKEFGIETDHGLIFHGDFTERSGELVARAMLSCNELPEGVFAANDEMALGIIHGCESSEIRVPDQMAVVGFDDITVASYINPALTTVRQPMYELGGAAARNLFRAIRGDKDIPPVILPTQLILRDSSRFYARGGEGHNLPVNV</sequence>
<name>A0ABW4JHX5_9BACL</name>
<organism evidence="5 6">
    <name type="scientific">Alicyclobacillus fodiniaquatilis</name>
    <dbReference type="NCBI Taxonomy" id="1661150"/>
    <lineage>
        <taxon>Bacteria</taxon>
        <taxon>Bacillati</taxon>
        <taxon>Bacillota</taxon>
        <taxon>Bacilli</taxon>
        <taxon>Bacillales</taxon>
        <taxon>Alicyclobacillaceae</taxon>
        <taxon>Alicyclobacillus</taxon>
    </lineage>
</organism>
<evidence type="ECO:0000256" key="2">
    <source>
        <dbReference type="ARBA" id="ARBA00023125"/>
    </source>
</evidence>
<keyword evidence="1" id="KW-0805">Transcription regulation</keyword>
<proteinExistence type="predicted"/>
<dbReference type="SUPFAM" id="SSF53822">
    <property type="entry name" value="Periplasmic binding protein-like I"/>
    <property type="match status" value="1"/>
</dbReference>
<dbReference type="Gene3D" id="3.40.50.2300">
    <property type="match status" value="2"/>
</dbReference>
<dbReference type="GO" id="GO:0003677">
    <property type="term" value="F:DNA binding"/>
    <property type="evidence" value="ECO:0007669"/>
    <property type="project" value="UniProtKB-KW"/>
</dbReference>
<dbReference type="InterPro" id="IPR046335">
    <property type="entry name" value="LacI/GalR-like_sensor"/>
</dbReference>
<dbReference type="PROSITE" id="PS00356">
    <property type="entry name" value="HTH_LACI_1"/>
    <property type="match status" value="1"/>
</dbReference>
<dbReference type="RefSeq" id="WP_377943463.1">
    <property type="nucleotide sequence ID" value="NZ_JBHUCX010000029.1"/>
</dbReference>
<reference evidence="6" key="1">
    <citation type="journal article" date="2019" name="Int. J. Syst. Evol. Microbiol.">
        <title>The Global Catalogue of Microorganisms (GCM) 10K type strain sequencing project: providing services to taxonomists for standard genome sequencing and annotation.</title>
        <authorList>
            <consortium name="The Broad Institute Genomics Platform"/>
            <consortium name="The Broad Institute Genome Sequencing Center for Infectious Disease"/>
            <person name="Wu L."/>
            <person name="Ma J."/>
        </authorList>
    </citation>
    <scope>NUCLEOTIDE SEQUENCE [LARGE SCALE GENOMIC DNA]</scope>
    <source>
        <strain evidence="6">CGMCC 1.12286</strain>
    </source>
</reference>
<evidence type="ECO:0000256" key="1">
    <source>
        <dbReference type="ARBA" id="ARBA00023015"/>
    </source>
</evidence>
<dbReference type="PANTHER" id="PTHR30146">
    <property type="entry name" value="LACI-RELATED TRANSCRIPTIONAL REPRESSOR"/>
    <property type="match status" value="1"/>
</dbReference>
<dbReference type="InterPro" id="IPR000843">
    <property type="entry name" value="HTH_LacI"/>
</dbReference>
<protein>
    <submittedName>
        <fullName evidence="5">LacI family DNA-binding transcriptional regulator</fullName>
    </submittedName>
</protein>
<dbReference type="PROSITE" id="PS50932">
    <property type="entry name" value="HTH_LACI_2"/>
    <property type="match status" value="1"/>
</dbReference>
<dbReference type="Gene3D" id="1.10.260.40">
    <property type="entry name" value="lambda repressor-like DNA-binding domains"/>
    <property type="match status" value="1"/>
</dbReference>
<dbReference type="Pfam" id="PF00356">
    <property type="entry name" value="LacI"/>
    <property type="match status" value="1"/>
</dbReference>
<gene>
    <name evidence="5" type="ORF">ACFSB2_12845</name>
</gene>
<evidence type="ECO:0000256" key="3">
    <source>
        <dbReference type="ARBA" id="ARBA00023163"/>
    </source>
</evidence>
<dbReference type="PANTHER" id="PTHR30146:SF109">
    <property type="entry name" value="HTH-TYPE TRANSCRIPTIONAL REGULATOR GALS"/>
    <property type="match status" value="1"/>
</dbReference>
<comment type="caution">
    <text evidence="5">The sequence shown here is derived from an EMBL/GenBank/DDBJ whole genome shotgun (WGS) entry which is preliminary data.</text>
</comment>
<dbReference type="SUPFAM" id="SSF47413">
    <property type="entry name" value="lambda repressor-like DNA-binding domains"/>
    <property type="match status" value="1"/>
</dbReference>
<evidence type="ECO:0000313" key="5">
    <source>
        <dbReference type="EMBL" id="MFD1675583.1"/>
    </source>
</evidence>
<keyword evidence="3" id="KW-0804">Transcription</keyword>
<dbReference type="EMBL" id="JBHUCX010000029">
    <property type="protein sequence ID" value="MFD1675583.1"/>
    <property type="molecule type" value="Genomic_DNA"/>
</dbReference>
<dbReference type="SMART" id="SM00354">
    <property type="entry name" value="HTH_LACI"/>
    <property type="match status" value="1"/>
</dbReference>
<dbReference type="CDD" id="cd01392">
    <property type="entry name" value="HTH_LacI"/>
    <property type="match status" value="1"/>
</dbReference>
<evidence type="ECO:0000313" key="6">
    <source>
        <dbReference type="Proteomes" id="UP001597079"/>
    </source>
</evidence>
<evidence type="ECO:0000259" key="4">
    <source>
        <dbReference type="PROSITE" id="PS50932"/>
    </source>
</evidence>
<dbReference type="InterPro" id="IPR028082">
    <property type="entry name" value="Peripla_BP_I"/>
</dbReference>
<keyword evidence="2 5" id="KW-0238">DNA-binding</keyword>
<keyword evidence="6" id="KW-1185">Reference proteome</keyword>
<feature type="domain" description="HTH lacI-type" evidence="4">
    <location>
        <begin position="2"/>
        <end position="56"/>
    </location>
</feature>
<accession>A0ABW4JHX5</accession>
<dbReference type="InterPro" id="IPR010982">
    <property type="entry name" value="Lambda_DNA-bd_dom_sf"/>
</dbReference>
<dbReference type="Pfam" id="PF13377">
    <property type="entry name" value="Peripla_BP_3"/>
    <property type="match status" value="1"/>
</dbReference>